<organism evidence="9 10">
    <name type="scientific">Peribacillus asahii</name>
    <dbReference type="NCBI Taxonomy" id="228899"/>
    <lineage>
        <taxon>Bacteria</taxon>
        <taxon>Bacillati</taxon>
        <taxon>Bacillota</taxon>
        <taxon>Bacilli</taxon>
        <taxon>Bacillales</taxon>
        <taxon>Bacillaceae</taxon>
        <taxon>Peribacillus</taxon>
    </lineage>
</organism>
<keyword evidence="10" id="KW-1185">Reference proteome</keyword>
<dbReference type="InterPro" id="IPR000711">
    <property type="entry name" value="ATPase_OSCP/dsu"/>
</dbReference>
<dbReference type="InterPro" id="IPR026015">
    <property type="entry name" value="ATP_synth_OSCP/delta_N_sf"/>
</dbReference>
<dbReference type="NCBIfam" id="TIGR01145">
    <property type="entry name" value="ATP_synt_delta"/>
    <property type="match status" value="1"/>
</dbReference>
<comment type="subcellular location">
    <subcellularLocation>
        <location evidence="8">Cell membrane</location>
        <topology evidence="8">Peripheral membrane protein</topology>
    </subcellularLocation>
    <subcellularLocation>
        <location evidence="1">Membrane</location>
    </subcellularLocation>
</comment>
<dbReference type="PANTHER" id="PTHR11910">
    <property type="entry name" value="ATP SYNTHASE DELTA CHAIN"/>
    <property type="match status" value="1"/>
</dbReference>
<proteinExistence type="inferred from homology"/>
<keyword evidence="6 8" id="KW-0139">CF(1)</keyword>
<dbReference type="NCBIfam" id="NF004403">
    <property type="entry name" value="PRK05758.2-4"/>
    <property type="match status" value="1"/>
</dbReference>
<dbReference type="AlphaFoldDB" id="A0A398BE57"/>
<dbReference type="PROSITE" id="PS00389">
    <property type="entry name" value="ATPASE_DELTA"/>
    <property type="match status" value="1"/>
</dbReference>
<dbReference type="Proteomes" id="UP000266016">
    <property type="component" value="Unassembled WGS sequence"/>
</dbReference>
<dbReference type="HAMAP" id="MF_01416">
    <property type="entry name" value="ATP_synth_delta_bact"/>
    <property type="match status" value="1"/>
</dbReference>
<dbReference type="RefSeq" id="WP_119115784.1">
    <property type="nucleotide sequence ID" value="NZ_QWVS01000004.1"/>
</dbReference>
<comment type="function">
    <text evidence="8">F(1)F(0) ATP synthase produces ATP from ADP in the presence of a proton or sodium gradient. F-type ATPases consist of two structural domains, F(1) containing the extramembraneous catalytic core and F(0) containing the membrane proton channel, linked together by a central stalk and a peripheral stalk. During catalysis, ATP synthesis in the catalytic domain of F(1) is coupled via a rotary mechanism of the central stalk subunits to proton translocation.</text>
</comment>
<gene>
    <name evidence="8" type="primary">atpH</name>
    <name evidence="9" type="ORF">D1953_03500</name>
</gene>
<evidence type="ECO:0000256" key="7">
    <source>
        <dbReference type="ARBA" id="ARBA00023310"/>
    </source>
</evidence>
<evidence type="ECO:0000256" key="2">
    <source>
        <dbReference type="ARBA" id="ARBA00022448"/>
    </source>
</evidence>
<evidence type="ECO:0000313" key="9">
    <source>
        <dbReference type="EMBL" id="RID88599.1"/>
    </source>
</evidence>
<keyword evidence="2 8" id="KW-0813">Transport</keyword>
<keyword evidence="3 8" id="KW-0375">Hydrogen ion transport</keyword>
<comment type="function">
    <text evidence="8">This protein is part of the stalk that links CF(0) to CF(1). It either transmits conformational changes from CF(0) to CF(1) or is implicated in proton conduction.</text>
</comment>
<dbReference type="Gene3D" id="1.10.520.20">
    <property type="entry name" value="N-terminal domain of the delta subunit of the F1F0-ATP synthase"/>
    <property type="match status" value="1"/>
</dbReference>
<dbReference type="InterPro" id="IPR020781">
    <property type="entry name" value="ATPase_OSCP/d_CS"/>
</dbReference>
<evidence type="ECO:0000256" key="3">
    <source>
        <dbReference type="ARBA" id="ARBA00022781"/>
    </source>
</evidence>
<comment type="caution">
    <text evidence="9">The sequence shown here is derived from an EMBL/GenBank/DDBJ whole genome shotgun (WGS) entry which is preliminary data.</text>
</comment>
<evidence type="ECO:0000256" key="5">
    <source>
        <dbReference type="ARBA" id="ARBA00023136"/>
    </source>
</evidence>
<keyword evidence="8" id="KW-1003">Cell membrane</keyword>
<accession>A0A398BE57</accession>
<evidence type="ECO:0000256" key="8">
    <source>
        <dbReference type="HAMAP-Rule" id="MF_01416"/>
    </source>
</evidence>
<protein>
    <recommendedName>
        <fullName evidence="8">ATP synthase subunit delta</fullName>
    </recommendedName>
    <alternativeName>
        <fullName evidence="8">ATP synthase F(1) sector subunit delta</fullName>
    </alternativeName>
    <alternativeName>
        <fullName evidence="8">F-type ATPase subunit delta</fullName>
        <shortName evidence="8">F-ATPase subunit delta</shortName>
    </alternativeName>
</protein>
<dbReference type="Pfam" id="PF00213">
    <property type="entry name" value="OSCP"/>
    <property type="match status" value="1"/>
</dbReference>
<sequence length="178" mass="19697">MSDLAVAKRYAVALFQIAKEQNLLDQIEEELRTVKEVFSNDTDLLGFLAHPKLTSDAKRDIISSAFSSLSTYVQNTLKLMVERHRSDMIAPMADEFVELANEEKSVADATVYTVRPLTEAETEAVSTSFAKKIGKKTLRITNITDSNLLGGIKLQIGNRIYDGSVSGKLDRLSKQLLG</sequence>
<dbReference type="GO" id="GO:0005886">
    <property type="term" value="C:plasma membrane"/>
    <property type="evidence" value="ECO:0007669"/>
    <property type="project" value="UniProtKB-SubCell"/>
</dbReference>
<dbReference type="PRINTS" id="PR00125">
    <property type="entry name" value="ATPASEDELTA"/>
</dbReference>
<evidence type="ECO:0000256" key="6">
    <source>
        <dbReference type="ARBA" id="ARBA00023196"/>
    </source>
</evidence>
<dbReference type="GO" id="GO:0045259">
    <property type="term" value="C:proton-transporting ATP synthase complex"/>
    <property type="evidence" value="ECO:0007669"/>
    <property type="project" value="UniProtKB-KW"/>
</dbReference>
<keyword evidence="5 8" id="KW-0472">Membrane</keyword>
<keyword evidence="7 8" id="KW-0066">ATP synthesis</keyword>
<evidence type="ECO:0000256" key="1">
    <source>
        <dbReference type="ARBA" id="ARBA00004370"/>
    </source>
</evidence>
<evidence type="ECO:0000313" key="10">
    <source>
        <dbReference type="Proteomes" id="UP000266016"/>
    </source>
</evidence>
<dbReference type="EMBL" id="QWVS01000004">
    <property type="protein sequence ID" value="RID88599.1"/>
    <property type="molecule type" value="Genomic_DNA"/>
</dbReference>
<dbReference type="GO" id="GO:0046933">
    <property type="term" value="F:proton-transporting ATP synthase activity, rotational mechanism"/>
    <property type="evidence" value="ECO:0007669"/>
    <property type="project" value="UniProtKB-UniRule"/>
</dbReference>
<reference evidence="9 10" key="1">
    <citation type="submission" date="2018-08" db="EMBL/GenBank/DDBJ databases">
        <title>Bacillus jemisoniae sp. nov., Bacillus chryseoplanitiae sp. nov., Bacillus resnikiae sp. nov., and Bacillus frankliniae sp. nov., isolated from Viking spacecraft and associated surfaces.</title>
        <authorList>
            <person name="Seuylemezian A."/>
            <person name="Vaishampayan P."/>
        </authorList>
    </citation>
    <scope>NUCLEOTIDE SEQUENCE [LARGE SCALE GENOMIC DNA]</scope>
    <source>
        <strain evidence="9 10">MA001</strain>
    </source>
</reference>
<name>A0A398BE57_9BACI</name>
<keyword evidence="4 8" id="KW-0406">Ion transport</keyword>
<comment type="similarity">
    <text evidence="8">Belongs to the ATPase delta chain family.</text>
</comment>
<evidence type="ECO:0000256" key="4">
    <source>
        <dbReference type="ARBA" id="ARBA00023065"/>
    </source>
</evidence>
<dbReference type="SUPFAM" id="SSF47928">
    <property type="entry name" value="N-terminal domain of the delta subunit of the F1F0-ATP synthase"/>
    <property type="match status" value="1"/>
</dbReference>